<gene>
    <name evidence="8" type="primary">mobA</name>
    <name evidence="10" type="ORF">DENIS_3950</name>
</gene>
<feature type="binding site" evidence="8">
    <location>
        <position position="68"/>
    </location>
    <ligand>
        <name>GTP</name>
        <dbReference type="ChEBI" id="CHEBI:37565"/>
    </ligand>
</feature>
<evidence type="ECO:0000313" key="11">
    <source>
        <dbReference type="Proteomes" id="UP000288096"/>
    </source>
</evidence>
<evidence type="ECO:0000256" key="6">
    <source>
        <dbReference type="ARBA" id="ARBA00023134"/>
    </source>
</evidence>
<dbReference type="GO" id="GO:0046872">
    <property type="term" value="F:metal ion binding"/>
    <property type="evidence" value="ECO:0007669"/>
    <property type="project" value="UniProtKB-KW"/>
</dbReference>
<dbReference type="InterPro" id="IPR013482">
    <property type="entry name" value="Molybde_CF_guanTrfase"/>
</dbReference>
<reference evidence="11" key="2">
    <citation type="submission" date="2019-01" db="EMBL/GenBank/DDBJ databases">
        <title>Genome sequence of Desulfonema ishimotonii strain Tokyo 01.</title>
        <authorList>
            <person name="Fukui M."/>
        </authorList>
    </citation>
    <scope>NUCLEOTIDE SEQUENCE [LARGE SCALE GENOMIC DNA]</scope>
    <source>
        <strain evidence="11">Tokyo 01</strain>
    </source>
</reference>
<reference evidence="11" key="1">
    <citation type="submission" date="2017-11" db="EMBL/GenBank/DDBJ databases">
        <authorList>
            <person name="Watanabe M."/>
            <person name="Kojima H."/>
        </authorList>
    </citation>
    <scope>NUCLEOTIDE SEQUENCE [LARGE SCALE GENOMIC DNA]</scope>
    <source>
        <strain evidence="11">Tokyo 01</strain>
    </source>
</reference>
<keyword evidence="1 8" id="KW-0963">Cytoplasm</keyword>
<protein>
    <recommendedName>
        <fullName evidence="8">Probable molybdenum cofactor guanylyltransferase</fullName>
        <shortName evidence="8">MoCo guanylyltransferase</shortName>
        <ecNumber evidence="8">2.7.7.77</ecNumber>
    </recommendedName>
    <alternativeName>
        <fullName evidence="8">GTP:molybdopterin guanylyltransferase</fullName>
    </alternativeName>
    <alternativeName>
        <fullName evidence="8">Mo-MPT guanylyltransferase</fullName>
    </alternativeName>
    <alternativeName>
        <fullName evidence="8">Molybdopterin guanylyltransferase</fullName>
    </alternativeName>
    <alternativeName>
        <fullName evidence="8">Molybdopterin-guanine dinucleotide synthase</fullName>
        <shortName evidence="8">MGD synthase</shortName>
    </alternativeName>
</protein>
<feature type="domain" description="MobA-like NTP transferase" evidence="9">
    <location>
        <begin position="7"/>
        <end position="159"/>
    </location>
</feature>
<evidence type="ECO:0000256" key="5">
    <source>
        <dbReference type="ARBA" id="ARBA00022842"/>
    </source>
</evidence>
<proteinExistence type="inferred from homology"/>
<name>A0A401G172_9BACT</name>
<comment type="cofactor">
    <cofactor evidence="8">
        <name>Mg(2+)</name>
        <dbReference type="ChEBI" id="CHEBI:18420"/>
    </cofactor>
</comment>
<dbReference type="EMBL" id="BEXT01000001">
    <property type="protein sequence ID" value="GBC62964.1"/>
    <property type="molecule type" value="Genomic_DNA"/>
</dbReference>
<keyword evidence="10" id="KW-0548">Nucleotidyltransferase</keyword>
<dbReference type="InterPro" id="IPR025877">
    <property type="entry name" value="MobA-like_NTP_Trfase"/>
</dbReference>
<comment type="function">
    <text evidence="8">Transfers a GMP moiety from GTP to Mo-molybdopterin (Mo-MPT) cofactor (Moco or molybdenum cofactor) to form Mo-molybdopterin guanine dinucleotide (Mo-MGD) cofactor.</text>
</comment>
<dbReference type="Pfam" id="PF12804">
    <property type="entry name" value="NTP_transf_3"/>
    <property type="match status" value="1"/>
</dbReference>
<comment type="caution">
    <text evidence="10">The sequence shown here is derived from an EMBL/GenBank/DDBJ whole genome shotgun (WGS) entry which is preliminary data.</text>
</comment>
<comment type="domain">
    <text evidence="8">The N-terminal domain determines nucleotide recognition and specific binding, while the C-terminal domain determines the specific binding to the target protein.</text>
</comment>
<comment type="caution">
    <text evidence="8">Lacks conserved residue(s) required for the propagation of feature annotation.</text>
</comment>
<feature type="binding site" evidence="8">
    <location>
        <position position="97"/>
    </location>
    <ligand>
        <name>Mg(2+)</name>
        <dbReference type="ChEBI" id="CHEBI:18420"/>
    </ligand>
</feature>
<feature type="binding site" evidence="8">
    <location>
        <position position="23"/>
    </location>
    <ligand>
        <name>GTP</name>
        <dbReference type="ChEBI" id="CHEBI:37565"/>
    </ligand>
</feature>
<dbReference type="CDD" id="cd02503">
    <property type="entry name" value="MobA"/>
    <property type="match status" value="1"/>
</dbReference>
<keyword evidence="6 8" id="KW-0342">GTP-binding</keyword>
<evidence type="ECO:0000256" key="7">
    <source>
        <dbReference type="ARBA" id="ARBA00023150"/>
    </source>
</evidence>
<keyword evidence="11" id="KW-1185">Reference proteome</keyword>
<dbReference type="PANTHER" id="PTHR19136">
    <property type="entry name" value="MOLYBDENUM COFACTOR GUANYLYLTRANSFERASE"/>
    <property type="match status" value="1"/>
</dbReference>
<keyword evidence="3 8" id="KW-0479">Metal-binding</keyword>
<comment type="similarity">
    <text evidence="8">Belongs to the MobA family.</text>
</comment>
<dbReference type="Gene3D" id="3.90.550.10">
    <property type="entry name" value="Spore Coat Polysaccharide Biosynthesis Protein SpsA, Chain A"/>
    <property type="match status" value="1"/>
</dbReference>
<comment type="catalytic activity">
    <reaction evidence="8">
        <text>Mo-molybdopterin + GTP + H(+) = Mo-molybdopterin guanine dinucleotide + diphosphate</text>
        <dbReference type="Rhea" id="RHEA:34243"/>
        <dbReference type="ChEBI" id="CHEBI:15378"/>
        <dbReference type="ChEBI" id="CHEBI:33019"/>
        <dbReference type="ChEBI" id="CHEBI:37565"/>
        <dbReference type="ChEBI" id="CHEBI:71302"/>
        <dbReference type="ChEBI" id="CHEBI:71310"/>
        <dbReference type="EC" id="2.7.7.77"/>
    </reaction>
</comment>
<evidence type="ECO:0000256" key="1">
    <source>
        <dbReference type="ARBA" id="ARBA00022490"/>
    </source>
</evidence>
<dbReference type="EC" id="2.7.7.77" evidence="8"/>
<dbReference type="InterPro" id="IPR029044">
    <property type="entry name" value="Nucleotide-diphossugar_trans"/>
</dbReference>
<dbReference type="Proteomes" id="UP000288096">
    <property type="component" value="Unassembled WGS sequence"/>
</dbReference>
<comment type="subcellular location">
    <subcellularLocation>
        <location evidence="8">Cytoplasm</location>
    </subcellularLocation>
</comment>
<accession>A0A401G172</accession>
<dbReference type="HAMAP" id="MF_00316">
    <property type="entry name" value="MobA"/>
    <property type="match status" value="1"/>
</dbReference>
<dbReference type="GO" id="GO:0061603">
    <property type="term" value="F:molybdenum cofactor guanylyltransferase activity"/>
    <property type="evidence" value="ECO:0007669"/>
    <property type="project" value="UniProtKB-EC"/>
</dbReference>
<dbReference type="GO" id="GO:0006777">
    <property type="term" value="P:Mo-molybdopterin cofactor biosynthetic process"/>
    <property type="evidence" value="ECO:0007669"/>
    <property type="project" value="UniProtKB-KW"/>
</dbReference>
<evidence type="ECO:0000313" key="10">
    <source>
        <dbReference type="EMBL" id="GBC62964.1"/>
    </source>
</evidence>
<evidence type="ECO:0000259" key="9">
    <source>
        <dbReference type="Pfam" id="PF12804"/>
    </source>
</evidence>
<keyword evidence="4 8" id="KW-0547">Nucleotide-binding</keyword>
<organism evidence="10 11">
    <name type="scientific">Desulfonema ishimotonii</name>
    <dbReference type="NCBI Taxonomy" id="45657"/>
    <lineage>
        <taxon>Bacteria</taxon>
        <taxon>Pseudomonadati</taxon>
        <taxon>Thermodesulfobacteriota</taxon>
        <taxon>Desulfobacteria</taxon>
        <taxon>Desulfobacterales</taxon>
        <taxon>Desulfococcaceae</taxon>
        <taxon>Desulfonema</taxon>
    </lineage>
</organism>
<dbReference type="AlphaFoldDB" id="A0A401G172"/>
<dbReference type="GO" id="GO:0005737">
    <property type="term" value="C:cytoplasm"/>
    <property type="evidence" value="ECO:0007669"/>
    <property type="project" value="UniProtKB-SubCell"/>
</dbReference>
<evidence type="ECO:0000256" key="3">
    <source>
        <dbReference type="ARBA" id="ARBA00022723"/>
    </source>
</evidence>
<evidence type="ECO:0000256" key="2">
    <source>
        <dbReference type="ARBA" id="ARBA00022679"/>
    </source>
</evidence>
<keyword evidence="5 8" id="KW-0460">Magnesium</keyword>
<evidence type="ECO:0000256" key="8">
    <source>
        <dbReference type="HAMAP-Rule" id="MF_00316"/>
    </source>
</evidence>
<feature type="binding site" evidence="8">
    <location>
        <position position="97"/>
    </location>
    <ligand>
        <name>GTP</name>
        <dbReference type="ChEBI" id="CHEBI:37565"/>
    </ligand>
</feature>
<evidence type="ECO:0000256" key="4">
    <source>
        <dbReference type="ARBA" id="ARBA00022741"/>
    </source>
</evidence>
<dbReference type="PANTHER" id="PTHR19136:SF81">
    <property type="entry name" value="MOLYBDENUM COFACTOR GUANYLYLTRANSFERASE"/>
    <property type="match status" value="1"/>
</dbReference>
<keyword evidence="2 8" id="KW-0808">Transferase</keyword>
<sequence>MTYPCSGVILAGGLSTRFSGRNKALIQVGGRSVLDRICSLFQELFDDIILVTNEPLRYLEWDLTITTDMFPVRSSLTGIHAGLFAATRPYAFCTACDTPFLKKEVVEMVLERLGGGHDVIVPEISAGFEPLCAAYSKRCLEVMARHIAQEQLQIKRLFRKFRVRTVSEQRLLEKDPDLLSFFNINAPEDLVKAERLLAGALS</sequence>
<feature type="binding site" evidence="8">
    <location>
        <begin position="10"/>
        <end position="12"/>
    </location>
    <ligand>
        <name>GTP</name>
        <dbReference type="ChEBI" id="CHEBI:37565"/>
    </ligand>
</feature>
<keyword evidence="7 8" id="KW-0501">Molybdenum cofactor biosynthesis</keyword>
<dbReference type="SUPFAM" id="SSF53448">
    <property type="entry name" value="Nucleotide-diphospho-sugar transferases"/>
    <property type="match status" value="1"/>
</dbReference>
<dbReference type="GO" id="GO:0005525">
    <property type="term" value="F:GTP binding"/>
    <property type="evidence" value="ECO:0007669"/>
    <property type="project" value="UniProtKB-UniRule"/>
</dbReference>